<dbReference type="RefSeq" id="WP_330157389.1">
    <property type="nucleotide sequence ID" value="NZ_BAAAJA010000028.1"/>
</dbReference>
<dbReference type="NCBIfam" id="TIGR01509">
    <property type="entry name" value="HAD-SF-IA-v3"/>
    <property type="match status" value="1"/>
</dbReference>
<dbReference type="InterPro" id="IPR006439">
    <property type="entry name" value="HAD-SF_hydro_IA"/>
</dbReference>
<dbReference type="InterPro" id="IPR023198">
    <property type="entry name" value="PGP-like_dom2"/>
</dbReference>
<accession>A0ABU7KLH8</accession>
<dbReference type="InterPro" id="IPR036412">
    <property type="entry name" value="HAD-like_sf"/>
</dbReference>
<sequence length="215" mass="22514">MNFEVDAILFDIDGTLVDSTPAVVRTWTAFAQERALDVGEILRVSHGRRTEDTLADLLPASEVAAATAQMEQMELDDLGDVIALPAAASVLRGLPADRWAVVTSGSRRLMRTRLRAAGLPVPQAFIGAEDVEHGKPDPAGYLTAAATLGMEPTRCLVVEDAPAGIRAGRASGATVLAVATSHDESVLSEADVVVKDLSMLTVTVTPVGLRVSATS</sequence>
<dbReference type="EMBL" id="JAUUCC010000011">
    <property type="protein sequence ID" value="MEE2050147.1"/>
    <property type="molecule type" value="Genomic_DNA"/>
</dbReference>
<evidence type="ECO:0000313" key="1">
    <source>
        <dbReference type="EMBL" id="MEE2050147.1"/>
    </source>
</evidence>
<keyword evidence="1" id="KW-0378">Hydrolase</keyword>
<dbReference type="PANTHER" id="PTHR43481">
    <property type="entry name" value="FRUCTOSE-1-PHOSPHATE PHOSPHATASE"/>
    <property type="match status" value="1"/>
</dbReference>
<organism evidence="1 2">
    <name type="scientific">Nocardiopsis tropica</name>
    <dbReference type="NCBI Taxonomy" id="109330"/>
    <lineage>
        <taxon>Bacteria</taxon>
        <taxon>Bacillati</taxon>
        <taxon>Actinomycetota</taxon>
        <taxon>Actinomycetes</taxon>
        <taxon>Streptosporangiales</taxon>
        <taxon>Nocardiopsidaceae</taxon>
        <taxon>Nocardiopsis</taxon>
    </lineage>
</organism>
<reference evidence="1 2" key="1">
    <citation type="submission" date="2023-07" db="EMBL/GenBank/DDBJ databases">
        <authorList>
            <person name="Girao M."/>
            <person name="Carvalho M.F."/>
        </authorList>
    </citation>
    <scope>NUCLEOTIDE SEQUENCE [LARGE SCALE GENOMIC DNA]</scope>
    <source>
        <strain evidence="1 2">66/93</strain>
    </source>
</reference>
<dbReference type="SUPFAM" id="SSF56784">
    <property type="entry name" value="HAD-like"/>
    <property type="match status" value="1"/>
</dbReference>
<evidence type="ECO:0000313" key="2">
    <source>
        <dbReference type="Proteomes" id="UP001348641"/>
    </source>
</evidence>
<proteinExistence type="predicted"/>
<dbReference type="PANTHER" id="PTHR43481:SF4">
    <property type="entry name" value="GLYCEROL-1-PHOSPHATE PHOSPHOHYDROLASE 1-RELATED"/>
    <property type="match status" value="1"/>
</dbReference>
<dbReference type="Pfam" id="PF00702">
    <property type="entry name" value="Hydrolase"/>
    <property type="match status" value="1"/>
</dbReference>
<dbReference type="Gene3D" id="1.10.150.240">
    <property type="entry name" value="Putative phosphatase, domain 2"/>
    <property type="match status" value="1"/>
</dbReference>
<dbReference type="Gene3D" id="3.40.50.1000">
    <property type="entry name" value="HAD superfamily/HAD-like"/>
    <property type="match status" value="1"/>
</dbReference>
<dbReference type="SFLD" id="SFLDG01135">
    <property type="entry name" value="C1.5.6:_HAD__Beta-PGM__Phospha"/>
    <property type="match status" value="1"/>
</dbReference>
<gene>
    <name evidence="1" type="ORF">Q8A49_06525</name>
</gene>
<dbReference type="SFLD" id="SFLDG01129">
    <property type="entry name" value="C1.5:_HAD__Beta-PGM__Phosphata"/>
    <property type="match status" value="1"/>
</dbReference>
<dbReference type="InterPro" id="IPR023214">
    <property type="entry name" value="HAD_sf"/>
</dbReference>
<dbReference type="GO" id="GO:0016787">
    <property type="term" value="F:hydrolase activity"/>
    <property type="evidence" value="ECO:0007669"/>
    <property type="project" value="UniProtKB-KW"/>
</dbReference>
<dbReference type="Proteomes" id="UP001348641">
    <property type="component" value="Unassembled WGS sequence"/>
</dbReference>
<comment type="caution">
    <text evidence="1">The sequence shown here is derived from an EMBL/GenBank/DDBJ whole genome shotgun (WGS) entry which is preliminary data.</text>
</comment>
<dbReference type="SFLD" id="SFLDS00003">
    <property type="entry name" value="Haloacid_Dehalogenase"/>
    <property type="match status" value="1"/>
</dbReference>
<dbReference type="InterPro" id="IPR051806">
    <property type="entry name" value="HAD-like_SPP"/>
</dbReference>
<name>A0ABU7KLH8_9ACTN</name>
<protein>
    <submittedName>
        <fullName evidence="1">HAD-IA family hydrolase</fullName>
    </submittedName>
</protein>